<comment type="caution">
    <text evidence="3">The sequence shown here is derived from an EMBL/GenBank/DDBJ whole genome shotgun (WGS) entry which is preliminary data.</text>
</comment>
<gene>
    <name evidence="3" type="ORF">ENV30_00525</name>
</gene>
<evidence type="ECO:0000259" key="2">
    <source>
        <dbReference type="Pfam" id="PF03070"/>
    </source>
</evidence>
<dbReference type="InterPro" id="IPR016084">
    <property type="entry name" value="Haem_Oase-like_multi-hlx"/>
</dbReference>
<organism evidence="3">
    <name type="scientific">Candidatus Caldatribacterium californiense</name>
    <dbReference type="NCBI Taxonomy" id="1454726"/>
    <lineage>
        <taxon>Bacteria</taxon>
        <taxon>Pseudomonadati</taxon>
        <taxon>Atribacterota</taxon>
        <taxon>Atribacteria</taxon>
        <taxon>Atribacterales</taxon>
        <taxon>Candidatus Caldatribacteriaceae</taxon>
        <taxon>Candidatus Caldatribacterium</taxon>
    </lineage>
</organism>
<feature type="region of interest" description="Disordered" evidence="1">
    <location>
        <begin position="234"/>
        <end position="257"/>
    </location>
</feature>
<feature type="compositionally biased region" description="Basic and acidic residues" evidence="1">
    <location>
        <begin position="234"/>
        <end position="244"/>
    </location>
</feature>
<evidence type="ECO:0000313" key="3">
    <source>
        <dbReference type="EMBL" id="HGI29797.1"/>
    </source>
</evidence>
<dbReference type="EMBL" id="DTFV01000008">
    <property type="protein sequence ID" value="HGI29797.1"/>
    <property type="molecule type" value="Genomic_DNA"/>
</dbReference>
<dbReference type="InterPro" id="IPR050967">
    <property type="entry name" value="Thiamine_Salvage_TenA"/>
</dbReference>
<sequence length="257" mass="29327">MLGVCKIRYYGIIPQEGARTVQGFFEELRKSVERKWQEVLEHPFLVELARGTLPREKFFYYLSQDDHYLEDMLATLGILVAKASTRDLRRFAVRLLHETVQGEIAPHELLEKEEGFIPFPPGDVTLQYGDFLLRTALTAGPFEVLVALAPCFVSYRDIGLQYVGKLCDCTPLIYRAFVESYAGEAYGSLVEGLLAFLEQEASRAASWQKEKAFTVFSRATHYEWLFWEKSYRFPEEDGRGEDSQKGSADPTDQTHGG</sequence>
<feature type="domain" description="Thiaminase-2/PQQC" evidence="2">
    <location>
        <begin position="30"/>
        <end position="232"/>
    </location>
</feature>
<accession>A0A7V3YF02</accession>
<dbReference type="Gene3D" id="1.20.910.10">
    <property type="entry name" value="Heme oxygenase-like"/>
    <property type="match status" value="1"/>
</dbReference>
<dbReference type="SUPFAM" id="SSF48613">
    <property type="entry name" value="Heme oxygenase-like"/>
    <property type="match status" value="1"/>
</dbReference>
<proteinExistence type="predicted"/>
<reference evidence="3" key="1">
    <citation type="journal article" date="2020" name="mSystems">
        <title>Genome- and Community-Level Interaction Insights into Carbon Utilization and Element Cycling Functions of Hydrothermarchaeota in Hydrothermal Sediment.</title>
        <authorList>
            <person name="Zhou Z."/>
            <person name="Liu Y."/>
            <person name="Xu W."/>
            <person name="Pan J."/>
            <person name="Luo Z.H."/>
            <person name="Li M."/>
        </authorList>
    </citation>
    <scope>NUCLEOTIDE SEQUENCE [LARGE SCALE GENOMIC DNA]</scope>
    <source>
        <strain evidence="3">SpSt-747</strain>
    </source>
</reference>
<evidence type="ECO:0000256" key="1">
    <source>
        <dbReference type="SAM" id="MobiDB-lite"/>
    </source>
</evidence>
<dbReference type="PANTHER" id="PTHR43198">
    <property type="entry name" value="BIFUNCTIONAL TH2 PROTEIN"/>
    <property type="match status" value="1"/>
</dbReference>
<dbReference type="InterPro" id="IPR004305">
    <property type="entry name" value="Thiaminase-2/PQQC"/>
</dbReference>
<dbReference type="AlphaFoldDB" id="A0A7V3YF02"/>
<protein>
    <recommendedName>
        <fullName evidence="2">Thiaminase-2/PQQC domain-containing protein</fullName>
    </recommendedName>
</protein>
<dbReference type="GO" id="GO:0005829">
    <property type="term" value="C:cytosol"/>
    <property type="evidence" value="ECO:0007669"/>
    <property type="project" value="TreeGrafter"/>
</dbReference>
<dbReference type="PANTHER" id="PTHR43198:SF2">
    <property type="entry name" value="SI:CH1073-67J19.1-RELATED"/>
    <property type="match status" value="1"/>
</dbReference>
<name>A0A7V3YF02_9BACT</name>
<dbReference type="Pfam" id="PF03070">
    <property type="entry name" value="TENA_THI-4"/>
    <property type="match status" value="1"/>
</dbReference>